<dbReference type="PANTHER" id="PTHR24221">
    <property type="entry name" value="ATP-BINDING CASSETTE SUB-FAMILY B"/>
    <property type="match status" value="1"/>
</dbReference>
<dbReference type="InterPro" id="IPR003439">
    <property type="entry name" value="ABC_transporter-like_ATP-bd"/>
</dbReference>
<proteinExistence type="predicted"/>
<comment type="subcellular location">
    <subcellularLocation>
        <location evidence="1">Cell membrane</location>
        <topology evidence="1">Multi-pass membrane protein</topology>
    </subcellularLocation>
</comment>
<sequence length="606" mass="67119">MFSTYYKILSLLTKHERVLLCWLVMSMIAVSLIDVAGVASIMPFMAVVGNPDVINTNNSLLKLYKITNAKTTNDFLLILGGLVFVVIIFSNAVKTLVLKYQLLFIHFRLYSISRRLLYSYLMQPYTFYMNQNDAILCKNILQEVSLFCHHVLMPLTQILSRIFVVFFIVAFLVFIDPVLAVIITTTLGGSYLAIYFLFQSRLAKLGDERFAANVIRSKVVTEVFGAIKELKVLNRERAFFDVFSANAYKIENNMATSNLISNLPSYIMECLTFGGILIIVLYFLLVKQSLGNTLPVIALYAFSGYRLMPALQGIFSAVTLLRFNVAVVNSLQESLSGVADVPNEWKTSEVIALPFERKIQLSSVFFAYPSAEFPVIQNLSLTIEKNQSIGLMGPTGAGKSTLVDLILGLLSPEKGSFTVDGTPVTPGNKLMWQRNIGFVPQSVFLSDDSLAANIALGVTREDIDYRAVEIAAKIANLHDFVITELPEGYETVIGERGIRLSGGQRQRIGIARALYHDPPVLVMDEATSALDGITEEAVIQAIRNLAGRKTIITIAHRLTTLKDCDVIFVIDKGRIVESGTYEELRGGSAIFKAMAKSDVQGLKDAL</sequence>
<dbReference type="SUPFAM" id="SSF90123">
    <property type="entry name" value="ABC transporter transmembrane region"/>
    <property type="match status" value="1"/>
</dbReference>
<feature type="transmembrane region" description="Helical" evidence="7">
    <location>
        <begin position="20"/>
        <end position="42"/>
    </location>
</feature>
<feature type="transmembrane region" description="Helical" evidence="7">
    <location>
        <begin position="158"/>
        <end position="175"/>
    </location>
</feature>
<dbReference type="InterPro" id="IPR039421">
    <property type="entry name" value="Type_1_exporter"/>
</dbReference>
<dbReference type="GO" id="GO:0005524">
    <property type="term" value="F:ATP binding"/>
    <property type="evidence" value="ECO:0007669"/>
    <property type="project" value="UniProtKB-KW"/>
</dbReference>
<keyword evidence="5 7" id="KW-1133">Transmembrane helix</keyword>
<dbReference type="PROSITE" id="PS50893">
    <property type="entry name" value="ABC_TRANSPORTER_2"/>
    <property type="match status" value="1"/>
</dbReference>
<evidence type="ECO:0000313" key="11">
    <source>
        <dbReference type="Proteomes" id="UP000641025"/>
    </source>
</evidence>
<feature type="domain" description="ABC transporter" evidence="8">
    <location>
        <begin position="359"/>
        <end position="597"/>
    </location>
</feature>
<dbReference type="InterPro" id="IPR027417">
    <property type="entry name" value="P-loop_NTPase"/>
</dbReference>
<evidence type="ECO:0000256" key="2">
    <source>
        <dbReference type="ARBA" id="ARBA00022692"/>
    </source>
</evidence>
<feature type="transmembrane region" description="Helical" evidence="7">
    <location>
        <begin position="266"/>
        <end position="285"/>
    </location>
</feature>
<evidence type="ECO:0000259" key="9">
    <source>
        <dbReference type="PROSITE" id="PS50929"/>
    </source>
</evidence>
<feature type="transmembrane region" description="Helical" evidence="7">
    <location>
        <begin position="297"/>
        <end position="321"/>
    </location>
</feature>
<keyword evidence="11" id="KW-1185">Reference proteome</keyword>
<keyword evidence="2 7" id="KW-0812">Transmembrane</keyword>
<evidence type="ECO:0000256" key="6">
    <source>
        <dbReference type="ARBA" id="ARBA00023136"/>
    </source>
</evidence>
<organism evidence="10 11">
    <name type="scientific">Geomonas propionica</name>
    <dbReference type="NCBI Taxonomy" id="2798582"/>
    <lineage>
        <taxon>Bacteria</taxon>
        <taxon>Pseudomonadati</taxon>
        <taxon>Thermodesulfobacteriota</taxon>
        <taxon>Desulfuromonadia</taxon>
        <taxon>Geobacterales</taxon>
        <taxon>Geobacteraceae</taxon>
        <taxon>Geomonas</taxon>
    </lineage>
</organism>
<dbReference type="InterPro" id="IPR036640">
    <property type="entry name" value="ABC1_TM_sf"/>
</dbReference>
<feature type="transmembrane region" description="Helical" evidence="7">
    <location>
        <begin position="75"/>
        <end position="98"/>
    </location>
</feature>
<gene>
    <name evidence="10" type="ORF">JFN90_14915</name>
</gene>
<dbReference type="Gene3D" id="3.40.50.300">
    <property type="entry name" value="P-loop containing nucleotide triphosphate hydrolases"/>
    <property type="match status" value="1"/>
</dbReference>
<keyword evidence="6 7" id="KW-0472">Membrane</keyword>
<evidence type="ECO:0000259" key="8">
    <source>
        <dbReference type="PROSITE" id="PS50893"/>
    </source>
</evidence>
<name>A0ABS0YU21_9BACT</name>
<evidence type="ECO:0000256" key="5">
    <source>
        <dbReference type="ARBA" id="ARBA00022989"/>
    </source>
</evidence>
<dbReference type="Proteomes" id="UP000641025">
    <property type="component" value="Unassembled WGS sequence"/>
</dbReference>
<dbReference type="RefSeq" id="WP_199395917.1">
    <property type="nucleotide sequence ID" value="NZ_JAEMHK010000011.1"/>
</dbReference>
<evidence type="ECO:0000313" key="10">
    <source>
        <dbReference type="EMBL" id="MBJ6801424.1"/>
    </source>
</evidence>
<reference evidence="10 11" key="1">
    <citation type="submission" date="2020-12" db="EMBL/GenBank/DDBJ databases">
        <title>Geomonas sp. Red259, isolated from paddy soil.</title>
        <authorList>
            <person name="Xu Z."/>
            <person name="Zhang Z."/>
            <person name="Masuda Y."/>
            <person name="Itoh H."/>
            <person name="Senoo K."/>
        </authorList>
    </citation>
    <scope>NUCLEOTIDE SEQUENCE [LARGE SCALE GENOMIC DNA]</scope>
    <source>
        <strain evidence="10 11">Red259</strain>
    </source>
</reference>
<dbReference type="PANTHER" id="PTHR24221:SF654">
    <property type="entry name" value="ATP-BINDING CASSETTE SUB-FAMILY B MEMBER 6"/>
    <property type="match status" value="1"/>
</dbReference>
<keyword evidence="4 10" id="KW-0067">ATP-binding</keyword>
<feature type="domain" description="ABC transmembrane type-1" evidence="9">
    <location>
        <begin position="22"/>
        <end position="321"/>
    </location>
</feature>
<dbReference type="Pfam" id="PF00005">
    <property type="entry name" value="ABC_tran"/>
    <property type="match status" value="1"/>
</dbReference>
<dbReference type="InterPro" id="IPR017871">
    <property type="entry name" value="ABC_transporter-like_CS"/>
</dbReference>
<dbReference type="PROSITE" id="PS50929">
    <property type="entry name" value="ABC_TM1F"/>
    <property type="match status" value="1"/>
</dbReference>
<dbReference type="SMART" id="SM00382">
    <property type="entry name" value="AAA"/>
    <property type="match status" value="1"/>
</dbReference>
<evidence type="ECO:0000256" key="4">
    <source>
        <dbReference type="ARBA" id="ARBA00022840"/>
    </source>
</evidence>
<evidence type="ECO:0000256" key="7">
    <source>
        <dbReference type="SAM" id="Phobius"/>
    </source>
</evidence>
<dbReference type="InterPro" id="IPR011527">
    <property type="entry name" value="ABC1_TM_dom"/>
</dbReference>
<protein>
    <submittedName>
        <fullName evidence="10">ABC transporter ATP-binding protein</fullName>
    </submittedName>
</protein>
<dbReference type="SUPFAM" id="SSF52540">
    <property type="entry name" value="P-loop containing nucleoside triphosphate hydrolases"/>
    <property type="match status" value="1"/>
</dbReference>
<dbReference type="EMBL" id="JAEMHK010000011">
    <property type="protein sequence ID" value="MBJ6801424.1"/>
    <property type="molecule type" value="Genomic_DNA"/>
</dbReference>
<dbReference type="PROSITE" id="PS00211">
    <property type="entry name" value="ABC_TRANSPORTER_1"/>
    <property type="match status" value="1"/>
</dbReference>
<evidence type="ECO:0000256" key="3">
    <source>
        <dbReference type="ARBA" id="ARBA00022741"/>
    </source>
</evidence>
<evidence type="ECO:0000256" key="1">
    <source>
        <dbReference type="ARBA" id="ARBA00004651"/>
    </source>
</evidence>
<keyword evidence="3" id="KW-0547">Nucleotide-binding</keyword>
<dbReference type="Gene3D" id="1.20.1560.10">
    <property type="entry name" value="ABC transporter type 1, transmembrane domain"/>
    <property type="match status" value="1"/>
</dbReference>
<accession>A0ABS0YU21</accession>
<dbReference type="InterPro" id="IPR003593">
    <property type="entry name" value="AAA+_ATPase"/>
</dbReference>
<comment type="caution">
    <text evidence="10">The sequence shown here is derived from an EMBL/GenBank/DDBJ whole genome shotgun (WGS) entry which is preliminary data.</text>
</comment>